<keyword evidence="3" id="KW-1185">Reference proteome</keyword>
<name>A0A2K3UT49_9DEIO</name>
<reference evidence="2 3" key="1">
    <citation type="submission" date="2018-01" db="EMBL/GenBank/DDBJ databases">
        <title>Deinococcus koreensis sp. nov., a radiation-resistant bacterium isolated from river water.</title>
        <authorList>
            <person name="Choi A."/>
        </authorList>
    </citation>
    <scope>NUCLEOTIDE SEQUENCE [LARGE SCALE GENOMIC DNA]</scope>
    <source>
        <strain evidence="2 3">SJW1-2</strain>
    </source>
</reference>
<dbReference type="Pfam" id="PF18690">
    <property type="entry name" value="DUF5639"/>
    <property type="match status" value="1"/>
</dbReference>
<dbReference type="InterPro" id="IPR016166">
    <property type="entry name" value="FAD-bd_PCMH"/>
</dbReference>
<dbReference type="OrthoDB" id="9811557at2"/>
<dbReference type="InterPro" id="IPR016169">
    <property type="entry name" value="FAD-bd_PCMH_sub2"/>
</dbReference>
<gene>
    <name evidence="2" type="ORF">CVO96_17095</name>
</gene>
<evidence type="ECO:0000313" key="2">
    <source>
        <dbReference type="EMBL" id="PNY79680.1"/>
    </source>
</evidence>
<dbReference type="AlphaFoldDB" id="A0A2K3UT49"/>
<dbReference type="GO" id="GO:0071949">
    <property type="term" value="F:FAD binding"/>
    <property type="evidence" value="ECO:0007669"/>
    <property type="project" value="InterPro"/>
</dbReference>
<evidence type="ECO:0000313" key="3">
    <source>
        <dbReference type="Proteomes" id="UP000236379"/>
    </source>
</evidence>
<proteinExistence type="predicted"/>
<dbReference type="PANTHER" id="PTHR11748">
    <property type="entry name" value="D-LACTATE DEHYDROGENASE"/>
    <property type="match status" value="1"/>
</dbReference>
<sequence>MPILDLSPGDQTVTVSGDTELLEVYEALPTGLYPPFPPVELPGGVGGLIARGGFAQTFFFGAEVLGVTFRSPSGRVVRAGGRTVKNVQGYDLTRPFVGSFGALGEALEVTLRLRPGLSVRHLAAPGRQGDLHSDPHRVQARFAWEQEGELHLLHFGHGREVAAALSALDGARELQGTADLRPLFPNGVGVGAGGPLRDGRFGWVDGGGVPDMPPLFARLAASL</sequence>
<dbReference type="PROSITE" id="PS51387">
    <property type="entry name" value="FAD_PCMH"/>
    <property type="match status" value="1"/>
</dbReference>
<dbReference type="EMBL" id="PPPD01000002">
    <property type="protein sequence ID" value="PNY79680.1"/>
    <property type="molecule type" value="Genomic_DNA"/>
</dbReference>
<dbReference type="Gene3D" id="3.30.465.10">
    <property type="match status" value="1"/>
</dbReference>
<dbReference type="InterPro" id="IPR036318">
    <property type="entry name" value="FAD-bd_PCMH-like_sf"/>
</dbReference>
<organism evidence="2 3">
    <name type="scientific">Deinococcus koreensis</name>
    <dbReference type="NCBI Taxonomy" id="2054903"/>
    <lineage>
        <taxon>Bacteria</taxon>
        <taxon>Thermotogati</taxon>
        <taxon>Deinococcota</taxon>
        <taxon>Deinococci</taxon>
        <taxon>Deinococcales</taxon>
        <taxon>Deinococcaceae</taxon>
        <taxon>Deinococcus</taxon>
    </lineage>
</organism>
<accession>A0A2K3UT49</accession>
<evidence type="ECO:0000259" key="1">
    <source>
        <dbReference type="PROSITE" id="PS51387"/>
    </source>
</evidence>
<dbReference type="Proteomes" id="UP000236379">
    <property type="component" value="Unassembled WGS sequence"/>
</dbReference>
<dbReference type="InterPro" id="IPR040948">
    <property type="entry name" value="DUF5639"/>
</dbReference>
<dbReference type="SUPFAM" id="SSF56176">
    <property type="entry name" value="FAD-binding/transporter-associated domain-like"/>
    <property type="match status" value="1"/>
</dbReference>
<dbReference type="RefSeq" id="WP_103313664.1">
    <property type="nucleotide sequence ID" value="NZ_PPPD01000002.1"/>
</dbReference>
<comment type="caution">
    <text evidence="2">The sequence shown here is derived from an EMBL/GenBank/DDBJ whole genome shotgun (WGS) entry which is preliminary data.</text>
</comment>
<feature type="domain" description="FAD-binding PCMH-type" evidence="1">
    <location>
        <begin position="1"/>
        <end position="116"/>
    </location>
</feature>
<protein>
    <recommendedName>
        <fullName evidence="1">FAD-binding PCMH-type domain-containing protein</fullName>
    </recommendedName>
</protein>
<dbReference type="PANTHER" id="PTHR11748:SF103">
    <property type="entry name" value="GLYCOLATE OXIDASE SUBUNIT GLCE"/>
    <property type="match status" value="1"/>
</dbReference>